<keyword evidence="5" id="KW-0297">G-protein coupled receptor</keyword>
<sequence>MKPGLLLCLILNVFESVKTEFRHHQQQQQQERFSKIANITLHPWTPFGGSYWTVDFNRLFREGQDNALSDGNGTVSSTRTTPLFATGKTTVVPRAEPLIAAREIGEDEECIERILDDFLLTDDVLSAEILSDRNEAQKLANLLVEMSGGKGQMRNLIESTMEKHPGIVSISTSVTKGPEKTKISQTIYRKGGFFVNEHRKGYPQFTTSDRSYWTPLFQDCLTGNWIFGFSYTVTNRNQRSDATVYFGADSVTGSVDQCHPGLRYILNGGPKCEAGTTQCVPVPHSGFRIGRYRCICRPGFYFPDSNATQQYYNGSEVEKGAVSGNLTKFRINLYLGEKVINCEETPRYAYSKN</sequence>
<evidence type="ECO:0000256" key="1">
    <source>
        <dbReference type="ARBA" id="ARBA00004651"/>
    </source>
</evidence>
<comment type="subcellular location">
    <subcellularLocation>
        <location evidence="1">Cell membrane</location>
        <topology evidence="1">Multi-pass membrane protein</topology>
    </subcellularLocation>
</comment>
<dbReference type="PANTHER" id="PTHR32546:SF26">
    <property type="entry name" value="SMOG, ISOFORM D"/>
    <property type="match status" value="1"/>
</dbReference>
<reference evidence="11" key="1">
    <citation type="journal article" date="2024" name="Gigascience">
        <title>Chromosome-level genome of the poultry shaft louse Menopon gallinae provides insight into the host-switching and adaptive evolution of parasitic lice.</title>
        <authorList>
            <person name="Xu Y."/>
            <person name="Ma L."/>
            <person name="Liu S."/>
            <person name="Liang Y."/>
            <person name="Liu Q."/>
            <person name="He Z."/>
            <person name="Tian L."/>
            <person name="Duan Y."/>
            <person name="Cai W."/>
            <person name="Li H."/>
            <person name="Song F."/>
        </authorList>
    </citation>
    <scope>NUCLEOTIDE SEQUENCE</scope>
    <source>
        <strain evidence="11">Cailab_2023a</strain>
    </source>
</reference>
<keyword evidence="3" id="KW-1003">Cell membrane</keyword>
<proteinExistence type="inferred from homology"/>
<keyword evidence="7" id="KW-0325">Glycoprotein</keyword>
<evidence type="ECO:0000256" key="6">
    <source>
        <dbReference type="ARBA" id="ARBA00023170"/>
    </source>
</evidence>
<keyword evidence="6" id="KW-0675">Receptor</keyword>
<protein>
    <recommendedName>
        <fullName evidence="10">GPR158/179 extracellular domain-containing protein</fullName>
    </recommendedName>
</protein>
<evidence type="ECO:0000259" key="10">
    <source>
        <dbReference type="Pfam" id="PF22572"/>
    </source>
</evidence>
<organism evidence="11">
    <name type="scientific">Menopon gallinae</name>
    <name type="common">poultry shaft louse</name>
    <dbReference type="NCBI Taxonomy" id="328185"/>
    <lineage>
        <taxon>Eukaryota</taxon>
        <taxon>Metazoa</taxon>
        <taxon>Ecdysozoa</taxon>
        <taxon>Arthropoda</taxon>
        <taxon>Hexapoda</taxon>
        <taxon>Insecta</taxon>
        <taxon>Pterygota</taxon>
        <taxon>Neoptera</taxon>
        <taxon>Paraneoptera</taxon>
        <taxon>Psocodea</taxon>
        <taxon>Troctomorpha</taxon>
        <taxon>Phthiraptera</taxon>
        <taxon>Amblycera</taxon>
        <taxon>Menoponidae</taxon>
        <taxon>Menopon</taxon>
    </lineage>
</organism>
<gene>
    <name evidence="11" type="ORF">PYX00_006838</name>
</gene>
<dbReference type="InterPro" id="IPR054714">
    <property type="entry name" value="GPR158_179_extracellular"/>
</dbReference>
<evidence type="ECO:0000256" key="5">
    <source>
        <dbReference type="ARBA" id="ARBA00023040"/>
    </source>
</evidence>
<feature type="chain" id="PRO_5043329701" description="GPR158/179 extracellular domain-containing protein" evidence="9">
    <location>
        <begin position="20"/>
        <end position="353"/>
    </location>
</feature>
<keyword evidence="4 9" id="KW-0732">Signal</keyword>
<dbReference type="EMBL" id="JARGDH010000003">
    <property type="protein sequence ID" value="KAL0274413.1"/>
    <property type="molecule type" value="Genomic_DNA"/>
</dbReference>
<dbReference type="GO" id="GO:0004930">
    <property type="term" value="F:G protein-coupled receptor activity"/>
    <property type="evidence" value="ECO:0007669"/>
    <property type="project" value="UniProtKB-KW"/>
</dbReference>
<evidence type="ECO:0000256" key="2">
    <source>
        <dbReference type="ARBA" id="ARBA00007242"/>
    </source>
</evidence>
<keyword evidence="8" id="KW-0807">Transducer</keyword>
<keyword evidence="3" id="KW-0472">Membrane</keyword>
<dbReference type="PANTHER" id="PTHR32546">
    <property type="entry name" value="G-PROTEIN COUPLED RECEPTOR 158-RELATED"/>
    <property type="match status" value="1"/>
</dbReference>
<evidence type="ECO:0000256" key="7">
    <source>
        <dbReference type="ARBA" id="ARBA00023180"/>
    </source>
</evidence>
<comment type="caution">
    <text evidence="11">The sequence shown here is derived from an EMBL/GenBank/DDBJ whole genome shotgun (WGS) entry which is preliminary data.</text>
</comment>
<feature type="signal peptide" evidence="9">
    <location>
        <begin position="1"/>
        <end position="19"/>
    </location>
</feature>
<accession>A0AAW2HYE4</accession>
<comment type="similarity">
    <text evidence="2">Belongs to the G-protein coupled receptor 3 family.</text>
</comment>
<name>A0AAW2HYE4_9NEOP</name>
<dbReference type="CDD" id="cd18773">
    <property type="entry name" value="PDC1_HK_sensor"/>
    <property type="match status" value="1"/>
</dbReference>
<evidence type="ECO:0000256" key="9">
    <source>
        <dbReference type="SAM" id="SignalP"/>
    </source>
</evidence>
<dbReference type="GO" id="GO:0005886">
    <property type="term" value="C:plasma membrane"/>
    <property type="evidence" value="ECO:0007669"/>
    <property type="project" value="UniProtKB-SubCell"/>
</dbReference>
<evidence type="ECO:0000256" key="8">
    <source>
        <dbReference type="ARBA" id="ARBA00023224"/>
    </source>
</evidence>
<evidence type="ECO:0000256" key="4">
    <source>
        <dbReference type="ARBA" id="ARBA00022729"/>
    </source>
</evidence>
<dbReference type="AlphaFoldDB" id="A0AAW2HYE4"/>
<feature type="domain" description="GPR158/179 extracellular" evidence="10">
    <location>
        <begin position="213"/>
        <end position="301"/>
    </location>
</feature>
<evidence type="ECO:0000313" key="11">
    <source>
        <dbReference type="EMBL" id="KAL0274413.1"/>
    </source>
</evidence>
<dbReference type="Pfam" id="PF22572">
    <property type="entry name" value="GPR158_179_EC"/>
    <property type="match status" value="1"/>
</dbReference>
<evidence type="ECO:0000256" key="3">
    <source>
        <dbReference type="ARBA" id="ARBA00022475"/>
    </source>
</evidence>
<dbReference type="InterPro" id="IPR043458">
    <property type="entry name" value="GPR158/179"/>
</dbReference>